<reference evidence="2" key="1">
    <citation type="journal article" date="2018" name="Data Brief">
        <title>Genome sequence data from 17 accessions of Ensete ventricosum, a staple food crop for millions in Ethiopia.</title>
        <authorList>
            <person name="Yemataw Z."/>
            <person name="Muzemil S."/>
            <person name="Ambachew D."/>
            <person name="Tripathi L."/>
            <person name="Tesfaye K."/>
            <person name="Chala A."/>
            <person name="Farbos A."/>
            <person name="O'Neill P."/>
            <person name="Moore K."/>
            <person name="Grant M."/>
            <person name="Studholme D.J."/>
        </authorList>
    </citation>
    <scope>NUCLEOTIDE SEQUENCE [LARGE SCALE GENOMIC DNA]</scope>
    <source>
        <tissue evidence="2">Leaf</tissue>
    </source>
</reference>
<feature type="region of interest" description="Disordered" evidence="1">
    <location>
        <begin position="44"/>
        <end position="72"/>
    </location>
</feature>
<feature type="region of interest" description="Disordered" evidence="1">
    <location>
        <begin position="87"/>
        <end position="132"/>
    </location>
</feature>
<dbReference type="EMBL" id="KV875835">
    <property type="protein sequence ID" value="RZR73133.1"/>
    <property type="molecule type" value="Genomic_DNA"/>
</dbReference>
<organism evidence="2">
    <name type="scientific">Ensete ventricosum</name>
    <name type="common">Abyssinian banana</name>
    <name type="synonym">Musa ensete</name>
    <dbReference type="NCBI Taxonomy" id="4639"/>
    <lineage>
        <taxon>Eukaryota</taxon>
        <taxon>Viridiplantae</taxon>
        <taxon>Streptophyta</taxon>
        <taxon>Embryophyta</taxon>
        <taxon>Tracheophyta</taxon>
        <taxon>Spermatophyta</taxon>
        <taxon>Magnoliopsida</taxon>
        <taxon>Liliopsida</taxon>
        <taxon>Zingiberales</taxon>
        <taxon>Musaceae</taxon>
        <taxon>Ensete</taxon>
    </lineage>
</organism>
<accession>A0A444BYJ2</accession>
<name>A0A444BYJ2_ENSVE</name>
<dbReference type="Proteomes" id="UP000290560">
    <property type="component" value="Unassembled WGS sequence"/>
</dbReference>
<proteinExistence type="predicted"/>
<sequence>MSSYHSTTPAVLTVRRASTGKGCRSYLCQVGCTTTNTLILASDRLPTSTGPLSKGVRTWRPGADPTEQELGNLNGVRADPIKQELGNLNGAGAYPTEQELGNLNGAGADSTEQKLGNLNGAGADLTEQELRK</sequence>
<evidence type="ECO:0000313" key="2">
    <source>
        <dbReference type="EMBL" id="RZR73133.1"/>
    </source>
</evidence>
<gene>
    <name evidence="2" type="ORF">BHM03_00020671</name>
</gene>
<dbReference type="AlphaFoldDB" id="A0A444BYJ2"/>
<evidence type="ECO:0000256" key="1">
    <source>
        <dbReference type="SAM" id="MobiDB-lite"/>
    </source>
</evidence>
<protein>
    <submittedName>
        <fullName evidence="2">Uncharacterized protein</fullName>
    </submittedName>
</protein>